<organism>
    <name type="scientific">Branchiostoma floridae</name>
    <name type="common">Florida lancelet</name>
    <name type="synonym">Amphioxus</name>
    <dbReference type="NCBI Taxonomy" id="7739"/>
    <lineage>
        <taxon>Eukaryota</taxon>
        <taxon>Metazoa</taxon>
        <taxon>Chordata</taxon>
        <taxon>Cephalochordata</taxon>
        <taxon>Leptocardii</taxon>
        <taxon>Amphioxiformes</taxon>
        <taxon>Branchiostomatidae</taxon>
        <taxon>Branchiostoma</taxon>
    </lineage>
</organism>
<sequence>YCPEGYTFYIRRGICYKAFKSAKSFTSAASTCYQDGGTLAMPRDPDTNAFLTALQKSVHNKASFWFGLHDQRVEGFFEWVDGSPLGTYNSWRKGEPGKGDCAVYSAFKVWRGQWSAWPCGRKNLFICQVNPGTSYKPVTYNNKMYKPDHSTVC</sequence>
<feature type="domain" description="C-type lectin" evidence="2">
    <location>
        <begin position="11"/>
        <end position="128"/>
    </location>
</feature>
<dbReference type="InterPro" id="IPR016187">
    <property type="entry name" value="CTDL_fold"/>
</dbReference>
<dbReference type="PANTHER" id="PTHR22799">
    <property type="entry name" value="TETRANECTIN-RELATED"/>
    <property type="match status" value="1"/>
</dbReference>
<dbReference type="eggNOG" id="KOG4297">
    <property type="taxonomic scope" value="Eukaryota"/>
</dbReference>
<dbReference type="CDD" id="cd00037">
    <property type="entry name" value="CLECT"/>
    <property type="match status" value="1"/>
</dbReference>
<dbReference type="InterPro" id="IPR051663">
    <property type="entry name" value="CLec_Tetranectin-domain"/>
</dbReference>
<dbReference type="GO" id="GO:0030246">
    <property type="term" value="F:carbohydrate binding"/>
    <property type="evidence" value="ECO:0007669"/>
    <property type="project" value="UniProtKB-KW"/>
</dbReference>
<name>C3ZGV7_BRAFL</name>
<proteinExistence type="predicted"/>
<dbReference type="Pfam" id="PF00059">
    <property type="entry name" value="Lectin_C"/>
    <property type="match status" value="1"/>
</dbReference>
<evidence type="ECO:0000313" key="3">
    <source>
        <dbReference type="EMBL" id="EEN48104.1"/>
    </source>
</evidence>
<evidence type="ECO:0000259" key="2">
    <source>
        <dbReference type="PROSITE" id="PS50041"/>
    </source>
</evidence>
<dbReference type="InParanoid" id="C3ZGV7"/>
<dbReference type="PROSITE" id="PS50041">
    <property type="entry name" value="C_TYPE_LECTIN_2"/>
    <property type="match status" value="1"/>
</dbReference>
<dbReference type="PANTHER" id="PTHR22799:SF6">
    <property type="entry name" value="C-TYPE LECTIN DOMAIN FAMILY 4 MEMBER M-LIKE"/>
    <property type="match status" value="1"/>
</dbReference>
<reference evidence="3" key="1">
    <citation type="journal article" date="2008" name="Nature">
        <title>The amphioxus genome and the evolution of the chordate karyotype.</title>
        <authorList>
            <consortium name="US DOE Joint Genome Institute (JGI-PGF)"/>
            <person name="Putnam N.H."/>
            <person name="Butts T."/>
            <person name="Ferrier D.E.K."/>
            <person name="Furlong R.F."/>
            <person name="Hellsten U."/>
            <person name="Kawashima T."/>
            <person name="Robinson-Rechavi M."/>
            <person name="Shoguchi E."/>
            <person name="Terry A."/>
            <person name="Yu J.-K."/>
            <person name="Benito-Gutierrez E.L."/>
            <person name="Dubchak I."/>
            <person name="Garcia-Fernandez J."/>
            <person name="Gibson-Brown J.J."/>
            <person name="Grigoriev I.V."/>
            <person name="Horton A.C."/>
            <person name="de Jong P.J."/>
            <person name="Jurka J."/>
            <person name="Kapitonov V.V."/>
            <person name="Kohara Y."/>
            <person name="Kuroki Y."/>
            <person name="Lindquist E."/>
            <person name="Lucas S."/>
            <person name="Osoegawa K."/>
            <person name="Pennacchio L.A."/>
            <person name="Salamov A.A."/>
            <person name="Satou Y."/>
            <person name="Sauka-Spengler T."/>
            <person name="Schmutz J."/>
            <person name="Shin-I T."/>
            <person name="Toyoda A."/>
            <person name="Bronner-Fraser M."/>
            <person name="Fujiyama A."/>
            <person name="Holland L.Z."/>
            <person name="Holland P.W.H."/>
            <person name="Satoh N."/>
            <person name="Rokhsar D.S."/>
        </authorList>
    </citation>
    <scope>NUCLEOTIDE SEQUENCE [LARGE SCALE GENOMIC DNA]</scope>
    <source>
        <strain evidence="3">S238N-H82</strain>
        <tissue evidence="3">Testes</tissue>
    </source>
</reference>
<dbReference type="SMART" id="SM00034">
    <property type="entry name" value="CLECT"/>
    <property type="match status" value="1"/>
</dbReference>
<feature type="non-terminal residue" evidence="3">
    <location>
        <position position="1"/>
    </location>
</feature>
<dbReference type="Gene3D" id="3.10.100.10">
    <property type="entry name" value="Mannose-Binding Protein A, subunit A"/>
    <property type="match status" value="1"/>
</dbReference>
<dbReference type="InterPro" id="IPR001304">
    <property type="entry name" value="C-type_lectin-like"/>
</dbReference>
<protein>
    <recommendedName>
        <fullName evidence="2">C-type lectin domain-containing protein</fullName>
    </recommendedName>
</protein>
<accession>C3ZGV7</accession>
<dbReference type="EMBL" id="GG666621">
    <property type="protein sequence ID" value="EEN48104.1"/>
    <property type="molecule type" value="Genomic_DNA"/>
</dbReference>
<dbReference type="AlphaFoldDB" id="C3ZGV7"/>
<dbReference type="InterPro" id="IPR016186">
    <property type="entry name" value="C-type_lectin-like/link_sf"/>
</dbReference>
<dbReference type="SUPFAM" id="SSF56436">
    <property type="entry name" value="C-type lectin-like"/>
    <property type="match status" value="1"/>
</dbReference>
<keyword evidence="1" id="KW-0430">Lectin</keyword>
<gene>
    <name evidence="3" type="ORF">BRAFLDRAFT_84962</name>
</gene>
<evidence type="ECO:0000256" key="1">
    <source>
        <dbReference type="ARBA" id="ARBA00022734"/>
    </source>
</evidence>